<dbReference type="Pfam" id="PF03861">
    <property type="entry name" value="ANTAR"/>
    <property type="match status" value="1"/>
</dbReference>
<dbReference type="InterPro" id="IPR005561">
    <property type="entry name" value="ANTAR"/>
</dbReference>
<dbReference type="SMART" id="SM01012">
    <property type="entry name" value="ANTAR"/>
    <property type="match status" value="1"/>
</dbReference>
<name>K4R6H1_STRDJ</name>
<dbReference type="AlphaFoldDB" id="K4R6H1"/>
<keyword evidence="5" id="KW-1185">Reference proteome</keyword>
<dbReference type="Pfam" id="PF13185">
    <property type="entry name" value="GAF_2"/>
    <property type="match status" value="1"/>
</dbReference>
<dbReference type="Gene3D" id="3.30.450.40">
    <property type="match status" value="1"/>
</dbReference>
<dbReference type="InterPro" id="IPR003018">
    <property type="entry name" value="GAF"/>
</dbReference>
<gene>
    <name evidence="4" type="ORF">BN159_4348</name>
</gene>
<dbReference type="KEGG" id="sdv:BN159_4348"/>
<dbReference type="PATRIC" id="fig|1214101.3.peg.4399"/>
<evidence type="ECO:0000313" key="5">
    <source>
        <dbReference type="Proteomes" id="UP000008043"/>
    </source>
</evidence>
<dbReference type="SMART" id="SM00065">
    <property type="entry name" value="GAF"/>
    <property type="match status" value="1"/>
</dbReference>
<sequence length="229" mass="24204">MRSSGGGPGEIPRRLCAVAVEMLPVTGASVSLHDHDMPVRLCASGAQAAYVTDIQATLGEGPCQSAVRSGRPVLACDLAAGRDAERWPVFAEEAMGAGVRAAYSLPLGDDTVCVGTFDLYRDRPGALTAGQLRTARSLAAAVTMALMAMARDAVDRASEGELDRSDWLDGLIDGHDGVYQAIGMVMAQRGVGAEEALALLRARAFADSRTVTEMAQAVVEHRLRFPRDY</sequence>
<dbReference type="STRING" id="1214101.BN159_4348"/>
<evidence type="ECO:0000313" key="4">
    <source>
        <dbReference type="EMBL" id="CCK28727.1"/>
    </source>
</evidence>
<dbReference type="Gene3D" id="1.10.10.10">
    <property type="entry name" value="Winged helix-like DNA-binding domain superfamily/Winged helix DNA-binding domain"/>
    <property type="match status" value="1"/>
</dbReference>
<dbReference type="EMBL" id="HE971709">
    <property type="protein sequence ID" value="CCK28727.1"/>
    <property type="molecule type" value="Genomic_DNA"/>
</dbReference>
<proteinExistence type="predicted"/>
<dbReference type="SUPFAM" id="SSF55781">
    <property type="entry name" value="GAF domain-like"/>
    <property type="match status" value="1"/>
</dbReference>
<evidence type="ECO:0000259" key="3">
    <source>
        <dbReference type="PROSITE" id="PS50921"/>
    </source>
</evidence>
<dbReference type="eggNOG" id="COG2203">
    <property type="taxonomic scope" value="Bacteria"/>
</dbReference>
<organism evidence="4 5">
    <name type="scientific">Streptomyces davaonensis (strain DSM 101723 / JCM 4913 / KCC S-0913 / 768)</name>
    <dbReference type="NCBI Taxonomy" id="1214101"/>
    <lineage>
        <taxon>Bacteria</taxon>
        <taxon>Bacillati</taxon>
        <taxon>Actinomycetota</taxon>
        <taxon>Actinomycetes</taxon>
        <taxon>Kitasatosporales</taxon>
        <taxon>Streptomycetaceae</taxon>
        <taxon>Streptomyces</taxon>
    </lineage>
</organism>
<dbReference type="InterPro" id="IPR012074">
    <property type="entry name" value="GAF_ANTAR"/>
</dbReference>
<dbReference type="InterPro" id="IPR036388">
    <property type="entry name" value="WH-like_DNA-bd_sf"/>
</dbReference>
<dbReference type="PIRSF" id="PIRSF036625">
    <property type="entry name" value="GAF_ANTAR"/>
    <property type="match status" value="1"/>
</dbReference>
<dbReference type="HOGENOM" id="CLU_074354_1_0_11"/>
<dbReference type="PROSITE" id="PS50921">
    <property type="entry name" value="ANTAR"/>
    <property type="match status" value="1"/>
</dbReference>
<keyword evidence="1" id="KW-0805">Transcription regulation</keyword>
<dbReference type="RefSeq" id="WP_015659077.1">
    <property type="nucleotide sequence ID" value="NC_020504.1"/>
</dbReference>
<feature type="domain" description="ANTAR" evidence="3">
    <location>
        <begin position="158"/>
        <end position="219"/>
    </location>
</feature>
<dbReference type="InterPro" id="IPR029016">
    <property type="entry name" value="GAF-like_dom_sf"/>
</dbReference>
<dbReference type="GO" id="GO:0003723">
    <property type="term" value="F:RNA binding"/>
    <property type="evidence" value="ECO:0007669"/>
    <property type="project" value="InterPro"/>
</dbReference>
<evidence type="ECO:0000256" key="1">
    <source>
        <dbReference type="ARBA" id="ARBA00023015"/>
    </source>
</evidence>
<protein>
    <submittedName>
        <fullName evidence="4">GAF domain-containing protein</fullName>
    </submittedName>
</protein>
<keyword evidence="2" id="KW-0804">Transcription</keyword>
<dbReference type="Proteomes" id="UP000008043">
    <property type="component" value="Chromosome"/>
</dbReference>
<reference evidence="4 5" key="1">
    <citation type="journal article" date="2012" name="J. Bacteriol.">
        <title>Genome sequence of the bacterium Streptomyces davawensis JCM 4913 and heterologous production of the unique antibiotic roseoflavin.</title>
        <authorList>
            <person name="Jankowitsch F."/>
            <person name="Schwarz J."/>
            <person name="Ruckert C."/>
            <person name="Gust B."/>
            <person name="Szczepanowski R."/>
            <person name="Blom J."/>
            <person name="Pelzer S."/>
            <person name="Kalinowski J."/>
            <person name="Mack M."/>
        </authorList>
    </citation>
    <scope>NUCLEOTIDE SEQUENCE [LARGE SCALE GENOMIC DNA]</scope>
    <source>
        <strain evidence="5">DSM 101723 / JCM 4913 / KCC S-0913 / 768</strain>
    </source>
</reference>
<evidence type="ECO:0000256" key="2">
    <source>
        <dbReference type="ARBA" id="ARBA00023163"/>
    </source>
</evidence>
<accession>K4R6H1</accession>